<dbReference type="EMBL" id="GBRH01189708">
    <property type="protein sequence ID" value="JAE08188.1"/>
    <property type="molecule type" value="Transcribed_RNA"/>
</dbReference>
<dbReference type="AlphaFoldDB" id="A0A0A9FIV3"/>
<sequence length="21" mass="2349">MAGKRTCQKRGKSQSNGNIKR</sequence>
<organism evidence="2">
    <name type="scientific">Arundo donax</name>
    <name type="common">Giant reed</name>
    <name type="synonym">Donax arundinaceus</name>
    <dbReference type="NCBI Taxonomy" id="35708"/>
    <lineage>
        <taxon>Eukaryota</taxon>
        <taxon>Viridiplantae</taxon>
        <taxon>Streptophyta</taxon>
        <taxon>Embryophyta</taxon>
        <taxon>Tracheophyta</taxon>
        <taxon>Spermatophyta</taxon>
        <taxon>Magnoliopsida</taxon>
        <taxon>Liliopsida</taxon>
        <taxon>Poales</taxon>
        <taxon>Poaceae</taxon>
        <taxon>PACMAD clade</taxon>
        <taxon>Arundinoideae</taxon>
        <taxon>Arundineae</taxon>
        <taxon>Arundo</taxon>
    </lineage>
</organism>
<accession>A0A0A9FIV3</accession>
<feature type="compositionally biased region" description="Basic residues" evidence="1">
    <location>
        <begin position="1"/>
        <end position="12"/>
    </location>
</feature>
<reference evidence="2" key="1">
    <citation type="submission" date="2014-09" db="EMBL/GenBank/DDBJ databases">
        <authorList>
            <person name="Magalhaes I.L.F."/>
            <person name="Oliveira U."/>
            <person name="Santos F.R."/>
            <person name="Vidigal T.H.D.A."/>
            <person name="Brescovit A.D."/>
            <person name="Santos A.J."/>
        </authorList>
    </citation>
    <scope>NUCLEOTIDE SEQUENCE</scope>
    <source>
        <tissue evidence="2">Shoot tissue taken approximately 20 cm above the soil surface</tissue>
    </source>
</reference>
<evidence type="ECO:0000313" key="2">
    <source>
        <dbReference type="EMBL" id="JAE08188.1"/>
    </source>
</evidence>
<reference evidence="2" key="2">
    <citation type="journal article" date="2015" name="Data Brief">
        <title>Shoot transcriptome of the giant reed, Arundo donax.</title>
        <authorList>
            <person name="Barrero R.A."/>
            <person name="Guerrero F.D."/>
            <person name="Moolhuijzen P."/>
            <person name="Goolsby J.A."/>
            <person name="Tidwell J."/>
            <person name="Bellgard S.E."/>
            <person name="Bellgard M.I."/>
        </authorList>
    </citation>
    <scope>NUCLEOTIDE SEQUENCE</scope>
    <source>
        <tissue evidence="2">Shoot tissue taken approximately 20 cm above the soil surface</tissue>
    </source>
</reference>
<proteinExistence type="predicted"/>
<feature type="region of interest" description="Disordered" evidence="1">
    <location>
        <begin position="1"/>
        <end position="21"/>
    </location>
</feature>
<name>A0A0A9FIV3_ARUDO</name>
<evidence type="ECO:0000256" key="1">
    <source>
        <dbReference type="SAM" id="MobiDB-lite"/>
    </source>
</evidence>
<protein>
    <submittedName>
        <fullName evidence="2">Uncharacterized protein</fullName>
    </submittedName>
</protein>